<evidence type="ECO:0000256" key="2">
    <source>
        <dbReference type="ARBA" id="ARBA00022695"/>
    </source>
</evidence>
<dbReference type="SUPFAM" id="SSF53098">
    <property type="entry name" value="Ribonuclease H-like"/>
    <property type="match status" value="1"/>
</dbReference>
<keyword evidence="10" id="KW-1185">Reference proteome</keyword>
<dbReference type="GO" id="GO:0004519">
    <property type="term" value="F:endonuclease activity"/>
    <property type="evidence" value="ECO:0007669"/>
    <property type="project" value="UniProtKB-KW"/>
</dbReference>
<protein>
    <submittedName>
        <fullName evidence="9">Integrase catalytic domain-containing protein</fullName>
    </submittedName>
</protein>
<evidence type="ECO:0000313" key="9">
    <source>
        <dbReference type="EMBL" id="WUR04790.1"/>
    </source>
</evidence>
<keyword evidence="1" id="KW-0808">Transferase</keyword>
<dbReference type="GO" id="GO:0015074">
    <property type="term" value="P:DNA integration"/>
    <property type="evidence" value="ECO:0007669"/>
    <property type="project" value="InterPro"/>
</dbReference>
<dbReference type="GO" id="GO:0016787">
    <property type="term" value="F:hydrolase activity"/>
    <property type="evidence" value="ECO:0007669"/>
    <property type="project" value="UniProtKB-KW"/>
</dbReference>
<evidence type="ECO:0000259" key="7">
    <source>
        <dbReference type="PROSITE" id="PS50878"/>
    </source>
</evidence>
<dbReference type="SUPFAM" id="SSF56672">
    <property type="entry name" value="DNA/RNA polymerases"/>
    <property type="match status" value="1"/>
</dbReference>
<name>A0AAX4JFJ2_9MICR</name>
<dbReference type="PANTHER" id="PTHR37984">
    <property type="entry name" value="PROTEIN CBG26694"/>
    <property type="match status" value="1"/>
</dbReference>
<evidence type="ECO:0000256" key="3">
    <source>
        <dbReference type="ARBA" id="ARBA00022722"/>
    </source>
</evidence>
<keyword evidence="3" id="KW-0540">Nuclease</keyword>
<dbReference type="FunFam" id="3.10.20.370:FF:000001">
    <property type="entry name" value="Retrovirus-related Pol polyprotein from transposon 17.6-like protein"/>
    <property type="match status" value="1"/>
</dbReference>
<dbReference type="GO" id="GO:0003676">
    <property type="term" value="F:nucleic acid binding"/>
    <property type="evidence" value="ECO:0007669"/>
    <property type="project" value="InterPro"/>
</dbReference>
<gene>
    <name evidence="9" type="ORF">VNE69_10140</name>
</gene>
<evidence type="ECO:0000256" key="5">
    <source>
        <dbReference type="ARBA" id="ARBA00022801"/>
    </source>
</evidence>
<feature type="domain" description="Reverse transcriptase" evidence="7">
    <location>
        <begin position="95"/>
        <end position="274"/>
    </location>
</feature>
<keyword evidence="6" id="KW-0695">RNA-directed DNA polymerase</keyword>
<dbReference type="InterPro" id="IPR012337">
    <property type="entry name" value="RNaseH-like_sf"/>
</dbReference>
<evidence type="ECO:0000259" key="8">
    <source>
        <dbReference type="PROSITE" id="PS50994"/>
    </source>
</evidence>
<dbReference type="InterPro" id="IPR043128">
    <property type="entry name" value="Rev_trsase/Diguanyl_cyclase"/>
</dbReference>
<dbReference type="InterPro" id="IPR041588">
    <property type="entry name" value="Integrase_H2C2"/>
</dbReference>
<dbReference type="InterPro" id="IPR036397">
    <property type="entry name" value="RNaseH_sf"/>
</dbReference>
<dbReference type="PANTHER" id="PTHR37984:SF5">
    <property type="entry name" value="PROTEIN NYNRIN-LIKE"/>
    <property type="match status" value="1"/>
</dbReference>
<dbReference type="GeneID" id="90542622"/>
<reference evidence="9" key="1">
    <citation type="journal article" date="2024" name="BMC Genomics">
        <title>Functional annotation of a divergent genome using sequence and structure-based similarity.</title>
        <authorList>
            <person name="Svedberg D."/>
            <person name="Winiger R.R."/>
            <person name="Berg A."/>
            <person name="Sharma H."/>
            <person name="Tellgren-Roth C."/>
            <person name="Debrunner-Vossbrinck B.A."/>
            <person name="Vossbrinck C.R."/>
            <person name="Barandun J."/>
        </authorList>
    </citation>
    <scope>NUCLEOTIDE SEQUENCE</scope>
    <source>
        <strain evidence="9">Illinois isolate</strain>
    </source>
</reference>
<dbReference type="InterPro" id="IPR041373">
    <property type="entry name" value="RT_RNaseH"/>
</dbReference>
<evidence type="ECO:0000256" key="4">
    <source>
        <dbReference type="ARBA" id="ARBA00022759"/>
    </source>
</evidence>
<dbReference type="InterPro" id="IPR001584">
    <property type="entry name" value="Integrase_cat-core"/>
</dbReference>
<evidence type="ECO:0000256" key="1">
    <source>
        <dbReference type="ARBA" id="ARBA00022679"/>
    </source>
</evidence>
<dbReference type="Gene3D" id="3.10.20.370">
    <property type="match status" value="1"/>
</dbReference>
<dbReference type="Pfam" id="PF00078">
    <property type="entry name" value="RVT_1"/>
    <property type="match status" value="1"/>
</dbReference>
<dbReference type="Gene3D" id="3.10.10.10">
    <property type="entry name" value="HIV Type 1 Reverse Transcriptase, subunit A, domain 1"/>
    <property type="match status" value="1"/>
</dbReference>
<dbReference type="CDD" id="cd01647">
    <property type="entry name" value="RT_LTR"/>
    <property type="match status" value="1"/>
</dbReference>
<evidence type="ECO:0000256" key="6">
    <source>
        <dbReference type="ARBA" id="ARBA00022918"/>
    </source>
</evidence>
<dbReference type="AlphaFoldDB" id="A0AAX4JFJ2"/>
<dbReference type="InterPro" id="IPR043502">
    <property type="entry name" value="DNA/RNA_pol_sf"/>
</dbReference>
<dbReference type="Gene3D" id="3.30.420.10">
    <property type="entry name" value="Ribonuclease H-like superfamily/Ribonuclease H"/>
    <property type="match status" value="1"/>
</dbReference>
<evidence type="ECO:0000313" key="10">
    <source>
        <dbReference type="Proteomes" id="UP001334084"/>
    </source>
</evidence>
<dbReference type="PROSITE" id="PS50994">
    <property type="entry name" value="INTEGRASE"/>
    <property type="match status" value="1"/>
</dbReference>
<keyword evidence="5" id="KW-0378">Hydrolase</keyword>
<dbReference type="CDD" id="cd09274">
    <property type="entry name" value="RNase_HI_RT_Ty3"/>
    <property type="match status" value="1"/>
</dbReference>
<dbReference type="FunFam" id="3.30.70.270:FF:000020">
    <property type="entry name" value="Transposon Tf2-6 polyprotein-like Protein"/>
    <property type="match status" value="1"/>
</dbReference>
<dbReference type="RefSeq" id="XP_065330935.1">
    <property type="nucleotide sequence ID" value="XM_065474863.1"/>
</dbReference>
<dbReference type="Proteomes" id="UP001334084">
    <property type="component" value="Chromosome 10"/>
</dbReference>
<keyword evidence="4" id="KW-0255">Endonuclease</keyword>
<dbReference type="EMBL" id="CP142735">
    <property type="protein sequence ID" value="WUR04790.1"/>
    <property type="molecule type" value="Genomic_DNA"/>
</dbReference>
<keyword evidence="2" id="KW-0548">Nucleotidyltransferase</keyword>
<dbReference type="InterPro" id="IPR050951">
    <property type="entry name" value="Retrovirus_Pol_polyprotein"/>
</dbReference>
<organism evidence="9 10">
    <name type="scientific">Vairimorpha necatrix</name>
    <dbReference type="NCBI Taxonomy" id="6039"/>
    <lineage>
        <taxon>Eukaryota</taxon>
        <taxon>Fungi</taxon>
        <taxon>Fungi incertae sedis</taxon>
        <taxon>Microsporidia</taxon>
        <taxon>Nosematidae</taxon>
        <taxon>Vairimorpha</taxon>
    </lineage>
</organism>
<dbReference type="GO" id="GO:0005634">
    <property type="term" value="C:nucleus"/>
    <property type="evidence" value="ECO:0007669"/>
    <property type="project" value="UniProtKB-ARBA"/>
</dbReference>
<dbReference type="KEGG" id="vnx:VNE69_10140"/>
<accession>A0AAX4JFJ2</accession>
<dbReference type="Pfam" id="PF17917">
    <property type="entry name" value="RT_RNaseH"/>
    <property type="match status" value="1"/>
</dbReference>
<dbReference type="GO" id="GO:0003964">
    <property type="term" value="F:RNA-directed DNA polymerase activity"/>
    <property type="evidence" value="ECO:0007669"/>
    <property type="project" value="UniProtKB-KW"/>
</dbReference>
<dbReference type="InterPro" id="IPR000477">
    <property type="entry name" value="RT_dom"/>
</dbReference>
<dbReference type="Pfam" id="PF17921">
    <property type="entry name" value="Integrase_H2C2"/>
    <property type="match status" value="1"/>
</dbReference>
<dbReference type="PROSITE" id="PS50878">
    <property type="entry name" value="RT_POL"/>
    <property type="match status" value="1"/>
</dbReference>
<proteinExistence type="predicted"/>
<feature type="domain" description="Integrase catalytic" evidence="8">
    <location>
        <begin position="540"/>
        <end position="704"/>
    </location>
</feature>
<sequence>MSFFTCLDEEFKVRDIVELEFNYMDKIYKTELFILPKVDKFKILLGKQELIKIFAKPKNRVCQIKTKPGEKVVERVYGLPQKLEVAIDAEIEKLLMKKYIQKSRSTWLNNLRPVMKPDGSVRVTTNLIALNKLVDLDKYSLPSIERILHNLKDQKYFSKLDLKDGFFQIELAEEDRHKTAFRHKHHLYEWNVMPMGFKNSPAIFQRFMDDVLQEDIGKRCFIYVDDILVFGTTEEIHDKNFRIITERLKNNDLRLNEDKTIYKKTSVEFLGHIIEYNKIKPKLEASQGIDEIKPPQNIKSLQEFLGFINFYREFIPMCSSVAGCLYDLLKKDKNFCWGELEDKAFNELKTIIKSNIALYQPDYAKPFILETDACNSGVGAILSQRQGETIYPISYASRRLLPAEINYSISEKECLAVLWAMENFKYFLYGNKFEVITDHKALEVLNKGEIGSQRIQRWLDRLSQNGTCRLYISLIPKDAQVVNEIQDLNDDTKRKLIKDKYEKFVHRGAKIVAKELKREYTWDNMEKLVEEELKKCIRCKMYNPKRGKAFLFVKSFYTGEKVAIDIIGPINKQYIITGIDYFSRKGFGKVITTRDSQKIVDFINEINKQILIKELIMDSSKENQSSKVKNWAIENKVKVHYTTPFHHQSNGRVERFNRTVQEGIYKQEGNLNLKSKLLKMLEAYNNICHSKLGMSPNEACKKENETKIKEKQYEEIIIFNKANENKEVEEVFNENDQVIIKNEFAVAKGQPKFKDRGQIIERLENNSYIVLSKGRRLKRHASQLKVLVY</sequence>
<dbReference type="Gene3D" id="3.30.70.270">
    <property type="match status" value="2"/>
</dbReference>